<feature type="transmembrane region" description="Helical" evidence="7">
    <location>
        <begin position="126"/>
        <end position="146"/>
    </location>
</feature>
<organism evidence="9 10">
    <name type="scientific">Porites lobata</name>
    <dbReference type="NCBI Taxonomy" id="104759"/>
    <lineage>
        <taxon>Eukaryota</taxon>
        <taxon>Metazoa</taxon>
        <taxon>Cnidaria</taxon>
        <taxon>Anthozoa</taxon>
        <taxon>Hexacorallia</taxon>
        <taxon>Scleractinia</taxon>
        <taxon>Fungiina</taxon>
        <taxon>Poritidae</taxon>
        <taxon>Porites</taxon>
    </lineage>
</organism>
<feature type="transmembrane region" description="Helical" evidence="7">
    <location>
        <begin position="190"/>
        <end position="210"/>
    </location>
</feature>
<keyword evidence="5 7" id="KW-0472">Membrane</keyword>
<evidence type="ECO:0000259" key="8">
    <source>
        <dbReference type="PROSITE" id="PS50850"/>
    </source>
</evidence>
<comment type="subcellular location">
    <subcellularLocation>
        <location evidence="1">Membrane</location>
        <topology evidence="1">Multi-pass membrane protein</topology>
    </subcellularLocation>
</comment>
<feature type="transmembrane region" description="Helical" evidence="7">
    <location>
        <begin position="443"/>
        <end position="466"/>
    </location>
</feature>
<feature type="region of interest" description="Disordered" evidence="6">
    <location>
        <begin position="59"/>
        <end position="80"/>
    </location>
</feature>
<evidence type="ECO:0000313" key="9">
    <source>
        <dbReference type="EMBL" id="CAH3170295.1"/>
    </source>
</evidence>
<feature type="transmembrane region" description="Helical" evidence="7">
    <location>
        <begin position="340"/>
        <end position="361"/>
    </location>
</feature>
<keyword evidence="10" id="KW-1185">Reference proteome</keyword>
<dbReference type="InterPro" id="IPR050930">
    <property type="entry name" value="MFS_Vesicular_Transporter"/>
</dbReference>
<dbReference type="PANTHER" id="PTHR23506:SF26">
    <property type="entry name" value="MFS-TYPE TRANSPORTER SLC18B1"/>
    <property type="match status" value="1"/>
</dbReference>
<dbReference type="Gene3D" id="1.20.1250.20">
    <property type="entry name" value="MFS general substrate transporter like domains"/>
    <property type="match status" value="2"/>
</dbReference>
<evidence type="ECO:0000256" key="3">
    <source>
        <dbReference type="ARBA" id="ARBA00022692"/>
    </source>
</evidence>
<evidence type="ECO:0000256" key="4">
    <source>
        <dbReference type="ARBA" id="ARBA00022989"/>
    </source>
</evidence>
<protein>
    <recommendedName>
        <fullName evidence="8">Major facilitator superfamily (MFS) profile domain-containing protein</fullName>
    </recommendedName>
</protein>
<dbReference type="EMBL" id="CALNXK010000155">
    <property type="protein sequence ID" value="CAH3170295.1"/>
    <property type="molecule type" value="Genomic_DNA"/>
</dbReference>
<evidence type="ECO:0000256" key="7">
    <source>
        <dbReference type="SAM" id="Phobius"/>
    </source>
</evidence>
<evidence type="ECO:0000256" key="1">
    <source>
        <dbReference type="ARBA" id="ARBA00004141"/>
    </source>
</evidence>
<dbReference type="InterPro" id="IPR011701">
    <property type="entry name" value="MFS"/>
</dbReference>
<comment type="caution">
    <text evidence="9">The sequence shown here is derived from an EMBL/GenBank/DDBJ whole genome shotgun (WGS) entry which is preliminary data.</text>
</comment>
<dbReference type="Proteomes" id="UP001159405">
    <property type="component" value="Unassembled WGS sequence"/>
</dbReference>
<feature type="transmembrane region" description="Helical" evidence="7">
    <location>
        <begin position="401"/>
        <end position="422"/>
    </location>
</feature>
<keyword evidence="4 7" id="KW-1133">Transmembrane helix</keyword>
<evidence type="ECO:0000256" key="5">
    <source>
        <dbReference type="ARBA" id="ARBA00023136"/>
    </source>
</evidence>
<sequence>MKSPRCRNCTKVAMFPTKTTVPEEVFVFREIAEKSKESSLSPATELQNDVKSSKIKIGEVSPEQEDDVSDILETPPQQQQRKAKSTMVKMALLAPLCLINLIVFGAFSVLSPFFSKEAQRRGATGSVVGFIFGSYPLMIVLSSPIFGRLVAKYGPRRVLVAGIIVGSSSLSLFGLGGLTSDAVAFVSVSLSLRIVSAIAAAALLTAKFAIAMEEYSSEELSTVAGIMESFTGAGTAIGPAIGGFLRPIGGYKLPFIAMGCLMLCTLPLFLLTFHLIGTKNQEKKKLSEEESVSTWQLLKIPEVFIVAMCYSTAGTTYSFFDPVLGPHLQSAVCMSVTDVGVVFSFYATVYCVLTPFFGWILKKTHCYRFMITCGLIATGISYLLLGPVPFMASIVPANETWFVYLIMGANGVFQGVFWVTMLPILKRTSTLRGIPDNLATNGILSALVVTMTNIGVTIGPTLAGIMDEKLGFSWAATIEGLICIFQAFLYFLVILFEKVSRSVTVSKRGVRILEVEIFYSLASLGT</sequence>
<evidence type="ECO:0000256" key="6">
    <source>
        <dbReference type="SAM" id="MobiDB-lite"/>
    </source>
</evidence>
<feature type="transmembrane region" description="Helical" evidence="7">
    <location>
        <begin position="158"/>
        <end position="178"/>
    </location>
</feature>
<feature type="transmembrane region" description="Helical" evidence="7">
    <location>
        <begin position="222"/>
        <end position="241"/>
    </location>
</feature>
<name>A0ABN8QX69_9CNID</name>
<feature type="transmembrane region" description="Helical" evidence="7">
    <location>
        <begin position="373"/>
        <end position="395"/>
    </location>
</feature>
<feature type="transmembrane region" description="Helical" evidence="7">
    <location>
        <begin position="472"/>
        <end position="496"/>
    </location>
</feature>
<keyword evidence="2" id="KW-0813">Transport</keyword>
<feature type="transmembrane region" description="Helical" evidence="7">
    <location>
        <begin position="253"/>
        <end position="276"/>
    </location>
</feature>
<dbReference type="Pfam" id="PF07690">
    <property type="entry name" value="MFS_1"/>
    <property type="match status" value="1"/>
</dbReference>
<keyword evidence="3 7" id="KW-0812">Transmembrane</keyword>
<feature type="domain" description="Major facilitator superfamily (MFS) profile" evidence="8">
    <location>
        <begin position="86"/>
        <end position="498"/>
    </location>
</feature>
<proteinExistence type="predicted"/>
<evidence type="ECO:0000313" key="10">
    <source>
        <dbReference type="Proteomes" id="UP001159405"/>
    </source>
</evidence>
<feature type="transmembrane region" description="Helical" evidence="7">
    <location>
        <begin position="90"/>
        <end position="114"/>
    </location>
</feature>
<feature type="transmembrane region" description="Helical" evidence="7">
    <location>
        <begin position="297"/>
        <end position="320"/>
    </location>
</feature>
<gene>
    <name evidence="9" type="ORF">PLOB_00010639</name>
</gene>
<accession>A0ABN8QX69</accession>
<dbReference type="PROSITE" id="PS50850">
    <property type="entry name" value="MFS"/>
    <property type="match status" value="1"/>
</dbReference>
<dbReference type="SUPFAM" id="SSF103473">
    <property type="entry name" value="MFS general substrate transporter"/>
    <property type="match status" value="1"/>
</dbReference>
<dbReference type="InterPro" id="IPR036259">
    <property type="entry name" value="MFS_trans_sf"/>
</dbReference>
<dbReference type="InterPro" id="IPR020846">
    <property type="entry name" value="MFS_dom"/>
</dbReference>
<dbReference type="PANTHER" id="PTHR23506">
    <property type="entry name" value="GH10249P"/>
    <property type="match status" value="1"/>
</dbReference>
<reference evidence="9 10" key="1">
    <citation type="submission" date="2022-05" db="EMBL/GenBank/DDBJ databases">
        <authorList>
            <consortium name="Genoscope - CEA"/>
            <person name="William W."/>
        </authorList>
    </citation>
    <scope>NUCLEOTIDE SEQUENCE [LARGE SCALE GENOMIC DNA]</scope>
</reference>
<evidence type="ECO:0000256" key="2">
    <source>
        <dbReference type="ARBA" id="ARBA00022448"/>
    </source>
</evidence>